<dbReference type="Pfam" id="PF03480">
    <property type="entry name" value="DctP"/>
    <property type="match status" value="1"/>
</dbReference>
<dbReference type="PIRSF" id="PIRSF006470">
    <property type="entry name" value="DctB"/>
    <property type="match status" value="1"/>
</dbReference>
<dbReference type="Proteomes" id="UP000053681">
    <property type="component" value="Unassembled WGS sequence"/>
</dbReference>
<comment type="caution">
    <text evidence="4">The sequence shown here is derived from an EMBL/GenBank/DDBJ whole genome shotgun (WGS) entry which is preliminary data.</text>
</comment>
<evidence type="ECO:0000313" key="5">
    <source>
        <dbReference type="Proteomes" id="UP000053681"/>
    </source>
</evidence>
<protein>
    <submittedName>
        <fullName evidence="4">C4-dicarboxylate ABC transporter</fullName>
    </submittedName>
</protein>
<dbReference type="InterPro" id="IPR004682">
    <property type="entry name" value="TRAP_DctP"/>
</dbReference>
<dbReference type="InterPro" id="IPR018389">
    <property type="entry name" value="DctP_fam"/>
</dbReference>
<reference evidence="4 5" key="1">
    <citation type="submission" date="2015-11" db="EMBL/GenBank/DDBJ databases">
        <title>Bacillus caseinolyticus sp nov.</title>
        <authorList>
            <person name="Dastager S.G."/>
            <person name="Mawlankar R."/>
        </authorList>
    </citation>
    <scope>NUCLEOTIDE SEQUENCE [LARGE SCALE GENOMIC DNA]</scope>
    <source>
        <strain evidence="4 5">SGD-V-76</strain>
    </source>
</reference>
<dbReference type="Gene3D" id="3.40.190.170">
    <property type="entry name" value="Bacterial extracellular solute-binding protein, family 7"/>
    <property type="match status" value="1"/>
</dbReference>
<proteinExistence type="inferred from homology"/>
<sequence length="345" mass="40250">MRIFIVTALFVSAFFTYILLFPPSFLHSEHVYRDDEQRGLDEQIVINFSHVVAENTPKGLAAQKFAKVVNERSDGKVKVEVFSNSVLYSDTEEVDALRRNDVQMIAPSFSKLADLNEDWLLFDLPFMFKDEGEVEAALNGQIGKSLQASLKKENLKGLAFWNNGFKQMTSSQKKLAVPDDFKGQRFRIMPSEVIKKQFDLLDAKPTIAPFNRVYESLEKQEFDGQENTISNIYSKRLYMLQRYMTISNHGYLGYAVMMDESYWNSLPPDVQLLLSNAMEETTAWMWEHSKGMNDQQLEKIKSESSIQVHYLTEQERDKWKQRFKPLYTEFQKRLTKDIVEETYKK</sequence>
<keyword evidence="5" id="KW-1185">Reference proteome</keyword>
<evidence type="ECO:0000313" key="4">
    <source>
        <dbReference type="EMBL" id="KSU88586.1"/>
    </source>
</evidence>
<comment type="similarity">
    <text evidence="1">Belongs to the bacterial solute-binding protein 7 family.</text>
</comment>
<keyword evidence="2" id="KW-0813">Transport</keyword>
<dbReference type="PANTHER" id="PTHR33376:SF7">
    <property type="entry name" value="C4-DICARBOXYLATE-BINDING PROTEIN DCTB"/>
    <property type="match status" value="1"/>
</dbReference>
<name>A0A0V8JNM7_9BACI</name>
<dbReference type="GO" id="GO:0055085">
    <property type="term" value="P:transmembrane transport"/>
    <property type="evidence" value="ECO:0007669"/>
    <property type="project" value="InterPro"/>
</dbReference>
<gene>
    <name evidence="4" type="ORF">AS180_07065</name>
</gene>
<accession>A0A0V8JNM7</accession>
<dbReference type="EMBL" id="LNQP01000019">
    <property type="protein sequence ID" value="KSU88586.1"/>
    <property type="molecule type" value="Genomic_DNA"/>
</dbReference>
<dbReference type="AlphaFoldDB" id="A0A0V8JNM7"/>
<dbReference type="NCBIfam" id="TIGR00787">
    <property type="entry name" value="dctP"/>
    <property type="match status" value="1"/>
</dbReference>
<dbReference type="InterPro" id="IPR038404">
    <property type="entry name" value="TRAP_DctP_sf"/>
</dbReference>
<evidence type="ECO:0000256" key="3">
    <source>
        <dbReference type="ARBA" id="ARBA00022729"/>
    </source>
</evidence>
<dbReference type="RefSeq" id="WP_062686603.1">
    <property type="nucleotide sequence ID" value="NZ_KQ758637.1"/>
</dbReference>
<keyword evidence="3" id="KW-0732">Signal</keyword>
<organism evidence="4 5">
    <name type="scientific">Priestia veravalensis</name>
    <dbReference type="NCBI Taxonomy" id="1414648"/>
    <lineage>
        <taxon>Bacteria</taxon>
        <taxon>Bacillati</taxon>
        <taxon>Bacillota</taxon>
        <taxon>Bacilli</taxon>
        <taxon>Bacillales</taxon>
        <taxon>Bacillaceae</taxon>
        <taxon>Priestia</taxon>
    </lineage>
</organism>
<dbReference type="NCBIfam" id="NF037995">
    <property type="entry name" value="TRAP_S1"/>
    <property type="match status" value="1"/>
</dbReference>
<evidence type="ECO:0000256" key="2">
    <source>
        <dbReference type="ARBA" id="ARBA00022448"/>
    </source>
</evidence>
<dbReference type="PANTHER" id="PTHR33376">
    <property type="match status" value="1"/>
</dbReference>
<evidence type="ECO:0000256" key="1">
    <source>
        <dbReference type="ARBA" id="ARBA00009023"/>
    </source>
</evidence>
<dbReference type="GO" id="GO:0030288">
    <property type="term" value="C:outer membrane-bounded periplasmic space"/>
    <property type="evidence" value="ECO:0007669"/>
    <property type="project" value="InterPro"/>
</dbReference>